<dbReference type="GO" id="GO:0016740">
    <property type="term" value="F:transferase activity"/>
    <property type="evidence" value="ECO:0007669"/>
    <property type="project" value="UniProtKB-KW"/>
</dbReference>
<keyword evidence="2" id="KW-0315">Glutamine amidotransferase</keyword>
<dbReference type="PANTHER" id="PTHR42695:SF5">
    <property type="entry name" value="GLUTAMINE AMIDOTRANSFERASE YLR126C-RELATED"/>
    <property type="match status" value="1"/>
</dbReference>
<organism evidence="2 3">
    <name type="scientific">Golovinomyces cichoracearum</name>
    <dbReference type="NCBI Taxonomy" id="62708"/>
    <lineage>
        <taxon>Eukaryota</taxon>
        <taxon>Fungi</taxon>
        <taxon>Dikarya</taxon>
        <taxon>Ascomycota</taxon>
        <taxon>Pezizomycotina</taxon>
        <taxon>Leotiomycetes</taxon>
        <taxon>Erysiphales</taxon>
        <taxon>Erysiphaceae</taxon>
        <taxon>Golovinomyces</taxon>
    </lineage>
</organism>
<comment type="caution">
    <text evidence="2">The sequence shown here is derived from an EMBL/GenBank/DDBJ whole genome shotgun (WGS) entry which is preliminary data.</text>
</comment>
<dbReference type="SUPFAM" id="SSF52317">
    <property type="entry name" value="Class I glutamine amidotransferase-like"/>
    <property type="match status" value="1"/>
</dbReference>
<evidence type="ECO:0000259" key="1">
    <source>
        <dbReference type="Pfam" id="PF00117"/>
    </source>
</evidence>
<name>A0A420IIK7_9PEZI</name>
<dbReference type="PROSITE" id="PS51273">
    <property type="entry name" value="GATASE_TYPE_1"/>
    <property type="match status" value="1"/>
</dbReference>
<dbReference type="AlphaFoldDB" id="A0A420IIK7"/>
<dbReference type="Proteomes" id="UP000285326">
    <property type="component" value="Unassembled WGS sequence"/>
</dbReference>
<keyword evidence="2" id="KW-0808">Transferase</keyword>
<sequence>MAPIRIAILKCGTLSPEAREKYTDYYNLFKMLLESAAERMNCPGILETFCFDPREDTNWPVLDEIDAVLISGSTSSTFDTEPWITQVNDFVKSILAHDRVRLIGVCFGHQITARAIEGIGAVGRNVRGWELGVTNIDLTERGKEVFERDTLAIQQVHRDEVLYAPKGVEILGSSPKCAIQSMYIPKKLFTVQGHPEIKDDIISELVHSRYEDDIISEEEFNEAISREGCEHHGEDIGELFIKFLTQ</sequence>
<evidence type="ECO:0000313" key="2">
    <source>
        <dbReference type="EMBL" id="RKF74404.1"/>
    </source>
</evidence>
<dbReference type="CDD" id="cd01741">
    <property type="entry name" value="GATase1_1"/>
    <property type="match status" value="1"/>
</dbReference>
<proteinExistence type="predicted"/>
<accession>A0A420IIK7</accession>
<dbReference type="Pfam" id="PF00117">
    <property type="entry name" value="GATase"/>
    <property type="match status" value="1"/>
</dbReference>
<gene>
    <name evidence="2" type="ORF">GcM1_239028</name>
</gene>
<dbReference type="InterPro" id="IPR029062">
    <property type="entry name" value="Class_I_gatase-like"/>
</dbReference>
<dbReference type="Gene3D" id="3.40.50.880">
    <property type="match status" value="1"/>
</dbReference>
<protein>
    <submittedName>
        <fullName evidence="2">Putative glutamine amidotransferase-like protein C13C5.04</fullName>
    </submittedName>
</protein>
<dbReference type="PANTHER" id="PTHR42695">
    <property type="entry name" value="GLUTAMINE AMIDOTRANSFERASE YLR126C-RELATED"/>
    <property type="match status" value="1"/>
</dbReference>
<feature type="domain" description="Glutamine amidotransferase" evidence="1">
    <location>
        <begin position="24"/>
        <end position="198"/>
    </location>
</feature>
<dbReference type="EMBL" id="MCBS01023982">
    <property type="protein sequence ID" value="RKF74404.1"/>
    <property type="molecule type" value="Genomic_DNA"/>
</dbReference>
<dbReference type="GO" id="GO:0005634">
    <property type="term" value="C:nucleus"/>
    <property type="evidence" value="ECO:0007669"/>
    <property type="project" value="TreeGrafter"/>
</dbReference>
<dbReference type="GO" id="GO:0005829">
    <property type="term" value="C:cytosol"/>
    <property type="evidence" value="ECO:0007669"/>
    <property type="project" value="TreeGrafter"/>
</dbReference>
<dbReference type="InterPro" id="IPR017926">
    <property type="entry name" value="GATASE"/>
</dbReference>
<dbReference type="InterPro" id="IPR044992">
    <property type="entry name" value="ChyE-like"/>
</dbReference>
<evidence type="ECO:0000313" key="3">
    <source>
        <dbReference type="Proteomes" id="UP000285326"/>
    </source>
</evidence>
<reference evidence="2 3" key="1">
    <citation type="journal article" date="2018" name="BMC Genomics">
        <title>Comparative genome analyses reveal sequence features reflecting distinct modes of host-adaptation between dicot and monocot powdery mildew.</title>
        <authorList>
            <person name="Wu Y."/>
            <person name="Ma X."/>
            <person name="Pan Z."/>
            <person name="Kale S.D."/>
            <person name="Song Y."/>
            <person name="King H."/>
            <person name="Zhang Q."/>
            <person name="Presley C."/>
            <person name="Deng X."/>
            <person name="Wei C.I."/>
            <person name="Xiao S."/>
        </authorList>
    </citation>
    <scope>NUCLEOTIDE SEQUENCE [LARGE SCALE GENOMIC DNA]</scope>
    <source>
        <strain evidence="2">UMSG1</strain>
    </source>
</reference>